<protein>
    <recommendedName>
        <fullName evidence="6 7">Octanoyltransferase</fullName>
        <ecNumber evidence="6 7">2.3.1.181</ecNumber>
    </recommendedName>
    <alternativeName>
        <fullName evidence="6">Lipoate-protein ligase B</fullName>
    </alternativeName>
    <alternativeName>
        <fullName evidence="6">Lipoyl/octanoyl transferase</fullName>
    </alternativeName>
    <alternativeName>
        <fullName evidence="6">Octanoyl-[acyl-carrier-protein]-protein N-octanoyltransferase</fullName>
    </alternativeName>
</protein>
<dbReference type="Proteomes" id="UP000003146">
    <property type="component" value="Unassembled WGS sequence"/>
</dbReference>
<evidence type="ECO:0000256" key="4">
    <source>
        <dbReference type="ARBA" id="ARBA00023315"/>
    </source>
</evidence>
<dbReference type="InterPro" id="IPR020605">
    <property type="entry name" value="Octanoyltransferase_CS"/>
</dbReference>
<evidence type="ECO:0000256" key="7">
    <source>
        <dbReference type="PIRNR" id="PIRNR016262"/>
    </source>
</evidence>
<keyword evidence="2 6" id="KW-0963">Cytoplasm</keyword>
<reference evidence="12 13" key="2">
    <citation type="submission" date="2008-04" db="EMBL/GenBank/DDBJ databases">
        <authorList>
            <person name="Fulton L."/>
            <person name="Clifton S."/>
            <person name="Fulton B."/>
            <person name="Xu J."/>
            <person name="Minx P."/>
            <person name="Pepin K.H."/>
            <person name="Johnson M."/>
            <person name="Thiruvilangam P."/>
            <person name="Bhonagiri V."/>
            <person name="Nash W.E."/>
            <person name="Mardis E.R."/>
            <person name="Wilson R.K."/>
        </authorList>
    </citation>
    <scope>NUCLEOTIDE SEQUENCE [LARGE SCALE GENOMIC DNA]</scope>
    <source>
        <strain evidence="12 13">DSM 17136</strain>
    </source>
</reference>
<comment type="subcellular location">
    <subcellularLocation>
        <location evidence="6">Cytoplasm</location>
    </subcellularLocation>
</comment>
<dbReference type="InterPro" id="IPR000544">
    <property type="entry name" value="Octanoyltransferase"/>
</dbReference>
<dbReference type="InterPro" id="IPR045864">
    <property type="entry name" value="aa-tRNA-synth_II/BPL/LPL"/>
</dbReference>
<feature type="binding site" evidence="6 9">
    <location>
        <begin position="170"/>
        <end position="172"/>
    </location>
    <ligand>
        <name>substrate</name>
    </ligand>
</feature>
<dbReference type="EC" id="2.3.1.181" evidence="6 7"/>
<evidence type="ECO:0000256" key="8">
    <source>
        <dbReference type="PIRSR" id="PIRSR016262-1"/>
    </source>
</evidence>
<dbReference type="Gene3D" id="3.30.930.10">
    <property type="entry name" value="Bira Bifunctional Protein, Domain 2"/>
    <property type="match status" value="1"/>
</dbReference>
<evidence type="ECO:0000256" key="2">
    <source>
        <dbReference type="ARBA" id="ARBA00022490"/>
    </source>
</evidence>
<keyword evidence="4 6" id="KW-0012">Acyltransferase</keyword>
<dbReference type="CDD" id="cd16444">
    <property type="entry name" value="LipB"/>
    <property type="match status" value="1"/>
</dbReference>
<evidence type="ECO:0000256" key="6">
    <source>
        <dbReference type="HAMAP-Rule" id="MF_00013"/>
    </source>
</evidence>
<evidence type="ECO:0000256" key="1">
    <source>
        <dbReference type="ARBA" id="ARBA00004821"/>
    </source>
</evidence>
<comment type="function">
    <text evidence="5 6 7">Catalyzes the transfer of endogenously produced octanoic acid from octanoyl-acyl-carrier-protein onto the lipoyl domains of lipoate-dependent enzymes. Lipoyl-ACP can also act as a substrate although octanoyl-ACP is likely to be the physiological substrate.</text>
</comment>
<evidence type="ECO:0000259" key="11">
    <source>
        <dbReference type="PROSITE" id="PS51733"/>
    </source>
</evidence>
<feature type="binding site" evidence="6 9">
    <location>
        <begin position="157"/>
        <end position="159"/>
    </location>
    <ligand>
        <name>substrate</name>
    </ligand>
</feature>
<gene>
    <name evidence="6 12" type="primary">lipB</name>
    <name evidence="12" type="ORF">BACCOP_02785</name>
</gene>
<dbReference type="HOGENOM" id="CLU_035168_1_3_10"/>
<keyword evidence="3 6" id="KW-0808">Transferase</keyword>
<accession>B3JLJ0</accession>
<dbReference type="PANTHER" id="PTHR10993:SF12">
    <property type="entry name" value="OCTANOYLTRANSFERASE"/>
    <property type="match status" value="1"/>
</dbReference>
<dbReference type="GO" id="GO:0005737">
    <property type="term" value="C:cytoplasm"/>
    <property type="evidence" value="ECO:0007669"/>
    <property type="project" value="UniProtKB-SubCell"/>
</dbReference>
<dbReference type="GeneID" id="79859504"/>
<comment type="caution">
    <text evidence="12">The sequence shown here is derived from an EMBL/GenBank/DDBJ whole genome shotgun (WGS) entry which is preliminary data.</text>
</comment>
<dbReference type="FunFam" id="3.30.930.10:FF:000035">
    <property type="entry name" value="Putative lipoyltransferase 2, mitochondrial"/>
    <property type="match status" value="1"/>
</dbReference>
<dbReference type="GO" id="GO:0033819">
    <property type="term" value="F:lipoyl(octanoyl) transferase activity"/>
    <property type="evidence" value="ECO:0007669"/>
    <property type="project" value="UniProtKB-EC"/>
</dbReference>
<evidence type="ECO:0000256" key="10">
    <source>
        <dbReference type="PIRSR" id="PIRSR016262-3"/>
    </source>
</evidence>
<evidence type="ECO:0000313" key="12">
    <source>
        <dbReference type="EMBL" id="EDV00171.1"/>
    </source>
</evidence>
<sequence>MFINEAAMKTEYWGTIPYREAWSRQQELFDKLVHQRGSGETCENRLIFCEHPHVYTLGRHGKETNMLLREEQLKQIGAELFHIDRGGDITYHGPGQLVCYPILNLEDFRLGLKDYIHALEEAVIRVCASYGIESGRVAGATGVWLDTGTKNERKICAIGVRSSHFITMHGLALNVNTDLRYFSYIHPCGFINKGVTSISRELGHEVAMDEVRERLQNELHTCLNVHMTPLK</sequence>
<evidence type="ECO:0000313" key="13">
    <source>
        <dbReference type="Proteomes" id="UP000003146"/>
    </source>
</evidence>
<evidence type="ECO:0000256" key="5">
    <source>
        <dbReference type="ARBA" id="ARBA00024732"/>
    </source>
</evidence>
<name>B3JLJ0_9BACT</name>
<organism evidence="12 13">
    <name type="scientific">Phocaeicola coprocola DSM 17136</name>
    <dbReference type="NCBI Taxonomy" id="470145"/>
    <lineage>
        <taxon>Bacteria</taxon>
        <taxon>Pseudomonadati</taxon>
        <taxon>Bacteroidota</taxon>
        <taxon>Bacteroidia</taxon>
        <taxon>Bacteroidales</taxon>
        <taxon>Bacteroidaceae</taxon>
        <taxon>Phocaeicola</taxon>
    </lineage>
</organism>
<dbReference type="SUPFAM" id="SSF55681">
    <property type="entry name" value="Class II aaRS and biotin synthetases"/>
    <property type="match status" value="1"/>
</dbReference>
<dbReference type="PROSITE" id="PS51733">
    <property type="entry name" value="BPL_LPL_CATALYTIC"/>
    <property type="match status" value="1"/>
</dbReference>
<evidence type="ECO:0000256" key="9">
    <source>
        <dbReference type="PIRSR" id="PIRSR016262-2"/>
    </source>
</evidence>
<reference evidence="12 13" key="1">
    <citation type="submission" date="2008-04" db="EMBL/GenBank/DDBJ databases">
        <title>Draft genome sequence of Bacteroides coprocola (DSM 17136).</title>
        <authorList>
            <person name="Sudarsanam P."/>
            <person name="Ley R."/>
            <person name="Guruge J."/>
            <person name="Turnbaugh P.J."/>
            <person name="Mahowald M."/>
            <person name="Liep D."/>
            <person name="Gordon J."/>
        </authorList>
    </citation>
    <scope>NUCLEOTIDE SEQUENCE [LARGE SCALE GENOMIC DNA]</scope>
    <source>
        <strain evidence="12 13">DSM 17136</strain>
    </source>
</reference>
<dbReference type="PANTHER" id="PTHR10993">
    <property type="entry name" value="OCTANOYLTRANSFERASE"/>
    <property type="match status" value="1"/>
</dbReference>
<feature type="site" description="Lowers pKa of active site Cys" evidence="6 10">
    <location>
        <position position="154"/>
    </location>
</feature>
<dbReference type="UniPathway" id="UPA00538">
    <property type="reaction ID" value="UER00592"/>
</dbReference>
<evidence type="ECO:0000256" key="3">
    <source>
        <dbReference type="ARBA" id="ARBA00022679"/>
    </source>
</evidence>
<dbReference type="RefSeq" id="WP_007570457.1">
    <property type="nucleotide sequence ID" value="NZ_DS981497.1"/>
</dbReference>
<comment type="miscellaneous">
    <text evidence="6">In the reaction, the free carboxyl group of octanoic acid is attached via an amide linkage to the epsilon-amino group of a specific lysine residue of lipoyl domains of lipoate-dependent enzymes.</text>
</comment>
<feature type="active site" description="Acyl-thioester intermediate" evidence="6 8">
    <location>
        <position position="188"/>
    </location>
</feature>
<dbReference type="PIRSF" id="PIRSF016262">
    <property type="entry name" value="LPLase"/>
    <property type="match status" value="1"/>
</dbReference>
<comment type="similarity">
    <text evidence="6 7">Belongs to the LipB family.</text>
</comment>
<comment type="pathway">
    <text evidence="1 6 7">Protein modification; protein lipoylation via endogenous pathway; protein N(6)-(lipoyl)lysine from octanoyl-[acyl-carrier-protein]: step 1/2.</text>
</comment>
<dbReference type="EMBL" id="ABIY02000099">
    <property type="protein sequence ID" value="EDV00171.1"/>
    <property type="molecule type" value="Genomic_DNA"/>
</dbReference>
<proteinExistence type="inferred from homology"/>
<dbReference type="GO" id="GO:0009249">
    <property type="term" value="P:protein lipoylation"/>
    <property type="evidence" value="ECO:0007669"/>
    <property type="project" value="InterPro"/>
</dbReference>
<comment type="catalytic activity">
    <reaction evidence="6 7">
        <text>octanoyl-[ACP] + L-lysyl-[protein] = N(6)-octanoyl-L-lysyl-[protein] + holo-[ACP] + H(+)</text>
        <dbReference type="Rhea" id="RHEA:17665"/>
        <dbReference type="Rhea" id="RHEA-COMP:9636"/>
        <dbReference type="Rhea" id="RHEA-COMP:9685"/>
        <dbReference type="Rhea" id="RHEA-COMP:9752"/>
        <dbReference type="Rhea" id="RHEA-COMP:9928"/>
        <dbReference type="ChEBI" id="CHEBI:15378"/>
        <dbReference type="ChEBI" id="CHEBI:29969"/>
        <dbReference type="ChEBI" id="CHEBI:64479"/>
        <dbReference type="ChEBI" id="CHEBI:78463"/>
        <dbReference type="ChEBI" id="CHEBI:78809"/>
        <dbReference type="EC" id="2.3.1.181"/>
    </reaction>
</comment>
<dbReference type="AlphaFoldDB" id="B3JLJ0"/>
<feature type="binding site" evidence="6 9">
    <location>
        <begin position="85"/>
        <end position="92"/>
    </location>
    <ligand>
        <name>substrate</name>
    </ligand>
</feature>
<dbReference type="eggNOG" id="COG0321">
    <property type="taxonomic scope" value="Bacteria"/>
</dbReference>
<dbReference type="InterPro" id="IPR004143">
    <property type="entry name" value="BPL_LPL_catalytic"/>
</dbReference>
<dbReference type="NCBIfam" id="TIGR00214">
    <property type="entry name" value="lipB"/>
    <property type="match status" value="1"/>
</dbReference>
<dbReference type="STRING" id="470145.BACCOP_02785"/>
<dbReference type="PROSITE" id="PS01313">
    <property type="entry name" value="LIPB"/>
    <property type="match status" value="1"/>
</dbReference>
<dbReference type="Pfam" id="PF21948">
    <property type="entry name" value="LplA-B_cat"/>
    <property type="match status" value="1"/>
</dbReference>
<dbReference type="NCBIfam" id="NF010925">
    <property type="entry name" value="PRK14345.1"/>
    <property type="match status" value="1"/>
</dbReference>
<feature type="domain" description="BPL/LPL catalytic" evidence="11">
    <location>
        <begin position="40"/>
        <end position="227"/>
    </location>
</feature>
<dbReference type="HAMAP" id="MF_00013">
    <property type="entry name" value="LipB"/>
    <property type="match status" value="1"/>
</dbReference>